<keyword evidence="7 12" id="KW-0560">Oxidoreductase</keyword>
<dbReference type="GO" id="GO:0005506">
    <property type="term" value="F:iron ion binding"/>
    <property type="evidence" value="ECO:0007669"/>
    <property type="project" value="TreeGrafter"/>
</dbReference>
<keyword evidence="3 12" id="KW-0444">Lipid biosynthesis</keyword>
<dbReference type="InterPro" id="IPR005804">
    <property type="entry name" value="FA_desaturase_dom"/>
</dbReference>
<evidence type="ECO:0000256" key="11">
    <source>
        <dbReference type="ARBA" id="ARBA00023160"/>
    </source>
</evidence>
<dbReference type="Pfam" id="PF00487">
    <property type="entry name" value="FA_desaturase"/>
    <property type="match status" value="1"/>
</dbReference>
<gene>
    <name evidence="15" type="ORF">Zmor_016766</name>
    <name evidence="16" type="ORF">Zmor_019033</name>
</gene>
<dbReference type="GO" id="GO:0005789">
    <property type="term" value="C:endoplasmic reticulum membrane"/>
    <property type="evidence" value="ECO:0007669"/>
    <property type="project" value="TreeGrafter"/>
</dbReference>
<keyword evidence="9" id="KW-0443">Lipid metabolism</keyword>
<evidence type="ECO:0000256" key="12">
    <source>
        <dbReference type="RuleBase" id="RU000581"/>
    </source>
</evidence>
<protein>
    <recommendedName>
        <fullName evidence="14">Fatty acid desaturase domain-containing protein</fullName>
    </recommendedName>
</protein>
<evidence type="ECO:0000256" key="3">
    <source>
        <dbReference type="ARBA" id="ARBA00022516"/>
    </source>
</evidence>
<evidence type="ECO:0000259" key="14">
    <source>
        <dbReference type="Pfam" id="PF00487"/>
    </source>
</evidence>
<evidence type="ECO:0000256" key="13">
    <source>
        <dbReference type="SAM" id="Phobius"/>
    </source>
</evidence>
<evidence type="ECO:0000256" key="9">
    <source>
        <dbReference type="ARBA" id="ARBA00023098"/>
    </source>
</evidence>
<evidence type="ECO:0000313" key="16">
    <source>
        <dbReference type="EMBL" id="KAJ3653116.1"/>
    </source>
</evidence>
<feature type="transmembrane region" description="Helical" evidence="13">
    <location>
        <begin position="159"/>
        <end position="179"/>
    </location>
</feature>
<evidence type="ECO:0000313" key="15">
    <source>
        <dbReference type="EMBL" id="KAJ3650683.1"/>
    </source>
</evidence>
<organism evidence="16 17">
    <name type="scientific">Zophobas morio</name>
    <dbReference type="NCBI Taxonomy" id="2755281"/>
    <lineage>
        <taxon>Eukaryota</taxon>
        <taxon>Metazoa</taxon>
        <taxon>Ecdysozoa</taxon>
        <taxon>Arthropoda</taxon>
        <taxon>Hexapoda</taxon>
        <taxon>Insecta</taxon>
        <taxon>Pterygota</taxon>
        <taxon>Neoptera</taxon>
        <taxon>Endopterygota</taxon>
        <taxon>Coleoptera</taxon>
        <taxon>Polyphaga</taxon>
        <taxon>Cucujiformia</taxon>
        <taxon>Tenebrionidae</taxon>
        <taxon>Zophobas</taxon>
    </lineage>
</organism>
<dbReference type="EMBL" id="JALNTZ010000005">
    <property type="protein sequence ID" value="KAJ3650683.1"/>
    <property type="molecule type" value="Genomic_DNA"/>
</dbReference>
<comment type="cofactor">
    <cofactor evidence="12">
        <name>Fe(2+)</name>
        <dbReference type="ChEBI" id="CHEBI:29033"/>
    </cofactor>
</comment>
<reference evidence="16" key="1">
    <citation type="journal article" date="2023" name="G3 (Bethesda)">
        <title>Whole genome assemblies of Zophobas morio and Tenebrio molitor.</title>
        <authorList>
            <person name="Kaur S."/>
            <person name="Stinson S.A."/>
            <person name="diCenzo G.C."/>
        </authorList>
    </citation>
    <scope>NUCLEOTIDE SEQUENCE</scope>
    <source>
        <strain evidence="16">QUZm001</strain>
    </source>
</reference>
<keyword evidence="8" id="KW-0408">Iron</keyword>
<dbReference type="EMBL" id="JALNTZ010000005">
    <property type="protein sequence ID" value="KAJ3653116.1"/>
    <property type="molecule type" value="Genomic_DNA"/>
</dbReference>
<dbReference type="PRINTS" id="PR00075">
    <property type="entry name" value="FACDDSATRASE"/>
</dbReference>
<feature type="transmembrane region" description="Helical" evidence="13">
    <location>
        <begin position="185"/>
        <end position="206"/>
    </location>
</feature>
<accession>A0AA38IDC5</accession>
<evidence type="ECO:0000256" key="1">
    <source>
        <dbReference type="ARBA" id="ARBA00004141"/>
    </source>
</evidence>
<dbReference type="PANTHER" id="PTHR11351:SF98">
    <property type="entry name" value="RE43130P"/>
    <property type="match status" value="1"/>
</dbReference>
<keyword evidence="10 13" id="KW-0472">Membrane</keyword>
<feature type="domain" description="Fatty acid desaturase" evidence="14">
    <location>
        <begin position="40"/>
        <end position="266"/>
    </location>
</feature>
<keyword evidence="4 12" id="KW-0812">Transmembrane</keyword>
<dbReference type="CDD" id="cd03505">
    <property type="entry name" value="Delta9-FADS-like"/>
    <property type="match status" value="1"/>
</dbReference>
<evidence type="ECO:0000256" key="4">
    <source>
        <dbReference type="ARBA" id="ARBA00022692"/>
    </source>
</evidence>
<comment type="similarity">
    <text evidence="2 12">Belongs to the fatty acid desaturase type 1 family.</text>
</comment>
<dbReference type="Proteomes" id="UP001168821">
    <property type="component" value="Unassembled WGS sequence"/>
</dbReference>
<evidence type="ECO:0000256" key="7">
    <source>
        <dbReference type="ARBA" id="ARBA00023002"/>
    </source>
</evidence>
<dbReference type="AlphaFoldDB" id="A0AA38IDC5"/>
<dbReference type="GO" id="GO:0006636">
    <property type="term" value="P:unsaturated fatty acid biosynthetic process"/>
    <property type="evidence" value="ECO:0007669"/>
    <property type="project" value="TreeGrafter"/>
</dbReference>
<evidence type="ECO:0000256" key="2">
    <source>
        <dbReference type="ARBA" id="ARBA00009295"/>
    </source>
</evidence>
<keyword evidence="6 13" id="KW-1133">Transmembrane helix</keyword>
<evidence type="ECO:0000256" key="6">
    <source>
        <dbReference type="ARBA" id="ARBA00022989"/>
    </source>
</evidence>
<comment type="domain">
    <text evidence="12">The histidine box domains are involved in binding the catalytic metal ions.</text>
</comment>
<evidence type="ECO:0000313" key="17">
    <source>
        <dbReference type="Proteomes" id="UP001168821"/>
    </source>
</evidence>
<keyword evidence="11 12" id="KW-0275">Fatty acid biosynthesis</keyword>
<evidence type="ECO:0000256" key="8">
    <source>
        <dbReference type="ARBA" id="ARBA00023004"/>
    </source>
</evidence>
<proteinExistence type="inferred from homology"/>
<evidence type="ECO:0000256" key="10">
    <source>
        <dbReference type="ARBA" id="ARBA00023136"/>
    </source>
</evidence>
<keyword evidence="5" id="KW-0276">Fatty acid metabolism</keyword>
<dbReference type="GO" id="GO:0004768">
    <property type="term" value="F:stearoyl-CoA 9-desaturase activity"/>
    <property type="evidence" value="ECO:0007669"/>
    <property type="project" value="TreeGrafter"/>
</dbReference>
<dbReference type="PANTHER" id="PTHR11351">
    <property type="entry name" value="ACYL-COA DESATURASE"/>
    <property type="match status" value="1"/>
</dbReference>
<evidence type="ECO:0000256" key="5">
    <source>
        <dbReference type="ARBA" id="ARBA00022832"/>
    </source>
</evidence>
<comment type="subcellular location">
    <subcellularLocation>
        <location evidence="1">Membrane</location>
        <topology evidence="1">Multi-pass membrane protein</topology>
    </subcellularLocation>
</comment>
<dbReference type="InterPro" id="IPR015876">
    <property type="entry name" value="Acyl-CoA_DS"/>
</dbReference>
<feature type="transmembrane region" description="Helical" evidence="13">
    <location>
        <begin position="12"/>
        <end position="34"/>
    </location>
</feature>
<comment type="caution">
    <text evidence="16">The sequence shown here is derived from an EMBL/GenBank/DDBJ whole genome shotgun (WGS) entry which is preliminary data.</text>
</comment>
<keyword evidence="17" id="KW-1185">Reference proteome</keyword>
<name>A0AA38IDC5_9CUCU</name>
<sequence>MSSPASYKPQIVWPNVIVLLLYHYFSVLGLYYMLTMTLKWQTTLFFVILGRAGGLGASAGSHRLWSHKAYKAKLPLRIMLCVFQTVAFQNCIYEWARDHRVHHKFTDTDADPHNINRGFFFSHMGWLMVRKHPDVIKRGKTLDLSDLEADPVVRFQKKYYVVLAPVLCFVLPTMVPWYFWNEDLYISFCVAGMLRYILTLHFTWVVNSVAHTWGTKPYNRSIRPTENKLAAVLSGGEGWHNYHHVFPWDYKAAELGTSPHNLSAVFIDIMAKIGWAYDLRTASPKMIKQRRDEVGTGFESSY</sequence>